<sequence length="54" mass="6113">MGVSNPAAIQFGTLAVLAVLVWLVMPQNLRRLVSKKKRRFEQEGWSLDLAYITP</sequence>
<keyword evidence="1" id="KW-1133">Transmembrane helix</keyword>
<proteinExistence type="predicted"/>
<keyword evidence="3" id="KW-1185">Reference proteome</keyword>
<dbReference type="AlphaFoldDB" id="A0A391P0X0"/>
<reference evidence="2 3" key="1">
    <citation type="journal article" date="2018" name="PLoS ONE">
        <title>The draft genome of Kipferlia bialata reveals reductive genome evolution in fornicate parasites.</title>
        <authorList>
            <person name="Tanifuji G."/>
            <person name="Takabayashi S."/>
            <person name="Kume K."/>
            <person name="Takagi M."/>
            <person name="Nakayama T."/>
            <person name="Kamikawa R."/>
            <person name="Inagaki Y."/>
            <person name="Hashimoto T."/>
        </authorList>
    </citation>
    <scope>NUCLEOTIDE SEQUENCE [LARGE SCALE GENOMIC DNA]</scope>
    <source>
        <strain evidence="2">NY0173</strain>
    </source>
</reference>
<evidence type="ECO:0000313" key="2">
    <source>
        <dbReference type="EMBL" id="GCA64758.1"/>
    </source>
</evidence>
<feature type="transmembrane region" description="Helical" evidence="1">
    <location>
        <begin position="6"/>
        <end position="29"/>
    </location>
</feature>
<organism evidence="2 3">
    <name type="scientific">Kipferlia bialata</name>
    <dbReference type="NCBI Taxonomy" id="797122"/>
    <lineage>
        <taxon>Eukaryota</taxon>
        <taxon>Metamonada</taxon>
        <taxon>Carpediemonas-like organisms</taxon>
        <taxon>Kipferlia</taxon>
    </lineage>
</organism>
<gene>
    <name evidence="2" type="ORF">KIPB_015302</name>
</gene>
<keyword evidence="1" id="KW-0472">Membrane</keyword>
<dbReference type="Proteomes" id="UP000265618">
    <property type="component" value="Unassembled WGS sequence"/>
</dbReference>
<evidence type="ECO:0000256" key="1">
    <source>
        <dbReference type="SAM" id="Phobius"/>
    </source>
</evidence>
<dbReference type="Gene3D" id="3.90.190.10">
    <property type="entry name" value="Protein tyrosine phosphatase superfamily"/>
    <property type="match status" value="1"/>
</dbReference>
<comment type="caution">
    <text evidence="2">The sequence shown here is derived from an EMBL/GenBank/DDBJ whole genome shotgun (WGS) entry which is preliminary data.</text>
</comment>
<keyword evidence="1" id="KW-0812">Transmembrane</keyword>
<protein>
    <submittedName>
        <fullName evidence="2">Uncharacterized protein</fullName>
    </submittedName>
</protein>
<dbReference type="InterPro" id="IPR029021">
    <property type="entry name" value="Prot-tyrosine_phosphatase-like"/>
</dbReference>
<accession>A0A391P0X0</accession>
<evidence type="ECO:0000313" key="3">
    <source>
        <dbReference type="Proteomes" id="UP000265618"/>
    </source>
</evidence>
<feature type="non-terminal residue" evidence="2">
    <location>
        <position position="54"/>
    </location>
</feature>
<dbReference type="OrthoDB" id="16692at2759"/>
<dbReference type="EMBL" id="BDIP01008478">
    <property type="protein sequence ID" value="GCA64758.1"/>
    <property type="molecule type" value="Genomic_DNA"/>
</dbReference>
<name>A0A391P0X0_9EUKA</name>